<sequence length="118" mass="13809">MTEQEFLVDIIFKDLTNLNKKAEKPADYKFSEEDFSQLIERAAHYGLSLYSVNTWAKNTSFGASMHQDHNKKASDKRWYLKAYNTFKHRQEGLKYAATYKVPSKLLSRFTTPSSKEEE</sequence>
<keyword evidence="2" id="KW-1185">Reference proteome</keyword>
<accession>A0A6G6GJ36</accession>
<dbReference type="Proteomes" id="UP000505306">
    <property type="component" value="Chromosome"/>
</dbReference>
<name>A0A6G6GJ36_9FLAO</name>
<dbReference type="KEGG" id="mgel:G5B37_03005"/>
<dbReference type="AlphaFoldDB" id="A0A6G6GJ36"/>
<evidence type="ECO:0000313" key="1">
    <source>
        <dbReference type="EMBL" id="QIE58562.1"/>
    </source>
</evidence>
<organism evidence="1 2">
    <name type="scientific">Rasiella rasia</name>
    <dbReference type="NCBI Taxonomy" id="2744027"/>
    <lineage>
        <taxon>Bacteria</taxon>
        <taxon>Pseudomonadati</taxon>
        <taxon>Bacteroidota</taxon>
        <taxon>Flavobacteriia</taxon>
        <taxon>Flavobacteriales</taxon>
        <taxon>Flavobacteriaceae</taxon>
        <taxon>Rasiella</taxon>
    </lineage>
</organism>
<gene>
    <name evidence="1" type="ORF">G5B37_03005</name>
</gene>
<proteinExistence type="predicted"/>
<protein>
    <submittedName>
        <fullName evidence="1">Uncharacterized protein</fullName>
    </submittedName>
</protein>
<evidence type="ECO:0000313" key="2">
    <source>
        <dbReference type="Proteomes" id="UP000505306"/>
    </source>
</evidence>
<reference evidence="1 2" key="1">
    <citation type="submission" date="2020-02" db="EMBL/GenBank/DDBJ databases">
        <title>Complete genome sequence of Flavobacteriaceae bacterium.</title>
        <authorList>
            <person name="Kim S.-J."/>
            <person name="Kim Y.-S."/>
            <person name="Kim K.-H."/>
        </authorList>
    </citation>
    <scope>NUCLEOTIDE SEQUENCE [LARGE SCALE GENOMIC DNA]</scope>
    <source>
        <strain evidence="1 2">RR4-40</strain>
    </source>
</reference>
<dbReference type="EMBL" id="CP049057">
    <property type="protein sequence ID" value="QIE58562.1"/>
    <property type="molecule type" value="Genomic_DNA"/>
</dbReference>
<dbReference type="RefSeq" id="WP_164678579.1">
    <property type="nucleotide sequence ID" value="NZ_CP049057.1"/>
</dbReference>